<comment type="caution">
    <text evidence="1">The sequence shown here is derived from an EMBL/GenBank/DDBJ whole genome shotgun (WGS) entry which is preliminary data.</text>
</comment>
<dbReference type="Proteomes" id="UP000184001">
    <property type="component" value="Unassembled WGS sequence"/>
</dbReference>
<dbReference type="AlphaFoldDB" id="A0A8G2C8N1"/>
<dbReference type="RefSeq" id="WP_073020951.1">
    <property type="nucleotide sequence ID" value="NZ_CP192219.1"/>
</dbReference>
<accession>A0A8G2C8N1</accession>
<dbReference type="EMBL" id="FQZR01000002">
    <property type="protein sequence ID" value="SHI84213.1"/>
    <property type="molecule type" value="Genomic_DNA"/>
</dbReference>
<organism evidence="1 2">
    <name type="scientific">Halodesulfovibrio aestuarii</name>
    <dbReference type="NCBI Taxonomy" id="126333"/>
    <lineage>
        <taxon>Bacteria</taxon>
        <taxon>Pseudomonadati</taxon>
        <taxon>Thermodesulfobacteriota</taxon>
        <taxon>Desulfovibrionia</taxon>
        <taxon>Desulfovibrionales</taxon>
        <taxon>Desulfovibrionaceae</taxon>
        <taxon>Halodesulfovibrio</taxon>
    </lineage>
</organism>
<evidence type="ECO:0000313" key="2">
    <source>
        <dbReference type="Proteomes" id="UP000184001"/>
    </source>
</evidence>
<name>A0A8G2C8N1_9BACT</name>
<protein>
    <submittedName>
        <fullName evidence="1">Uncharacterized protein</fullName>
    </submittedName>
</protein>
<evidence type="ECO:0000313" key="1">
    <source>
        <dbReference type="EMBL" id="SHI84213.1"/>
    </source>
</evidence>
<gene>
    <name evidence="1" type="ORF">SAMN05660830_01164</name>
</gene>
<sequence>MQEDKKVYAKVLIEELLAQASDEREDEIIAELEKILPDPEFMDYIFHSDEFEQDDGTFDIEKFIEKCFSYKSIAL</sequence>
<proteinExistence type="predicted"/>
<reference evidence="1 2" key="1">
    <citation type="submission" date="2016-11" db="EMBL/GenBank/DDBJ databases">
        <authorList>
            <person name="Varghese N."/>
            <person name="Submissions S."/>
        </authorList>
    </citation>
    <scope>NUCLEOTIDE SEQUENCE [LARGE SCALE GENOMIC DNA]</scope>
    <source>
        <strain evidence="1 2">DSM 17919</strain>
    </source>
</reference>